<dbReference type="Pfam" id="PF22544">
    <property type="entry name" value="HYDIN_VesB_CFA65-like_Ig"/>
    <property type="match status" value="1"/>
</dbReference>
<gene>
    <name evidence="7" type="ORF">Pla108_13940</name>
</gene>
<evidence type="ECO:0000259" key="6">
    <source>
        <dbReference type="Pfam" id="PF22544"/>
    </source>
</evidence>
<name>A0A5C6AK80_9BACT</name>
<keyword evidence="4" id="KW-0969">Cilium</keyword>
<evidence type="ECO:0000256" key="3">
    <source>
        <dbReference type="ARBA" id="ARBA00022490"/>
    </source>
</evidence>
<evidence type="ECO:0000313" key="7">
    <source>
        <dbReference type="EMBL" id="TWU00443.1"/>
    </source>
</evidence>
<dbReference type="EMBL" id="SJPR01000001">
    <property type="protein sequence ID" value="TWU00443.1"/>
    <property type="molecule type" value="Genomic_DNA"/>
</dbReference>
<dbReference type="InterPro" id="IPR053879">
    <property type="entry name" value="HYDIN_VesB_CFA65-like_Ig"/>
</dbReference>
<dbReference type="Gene3D" id="2.60.40.10">
    <property type="entry name" value="Immunoglobulins"/>
    <property type="match status" value="1"/>
</dbReference>
<dbReference type="GO" id="GO:0005737">
    <property type="term" value="C:cytoplasm"/>
    <property type="evidence" value="ECO:0007669"/>
    <property type="project" value="UniProtKB-SubCell"/>
</dbReference>
<evidence type="ECO:0000256" key="4">
    <source>
        <dbReference type="ARBA" id="ARBA00023069"/>
    </source>
</evidence>
<keyword evidence="5" id="KW-0966">Cell projection</keyword>
<comment type="caution">
    <text evidence="7">The sequence shown here is derived from an EMBL/GenBank/DDBJ whole genome shotgun (WGS) entry which is preliminary data.</text>
</comment>
<organism evidence="7 8">
    <name type="scientific">Botrimarina colliarenosi</name>
    <dbReference type="NCBI Taxonomy" id="2528001"/>
    <lineage>
        <taxon>Bacteria</taxon>
        <taxon>Pseudomonadati</taxon>
        <taxon>Planctomycetota</taxon>
        <taxon>Planctomycetia</taxon>
        <taxon>Pirellulales</taxon>
        <taxon>Lacipirellulaceae</taxon>
        <taxon>Botrimarina</taxon>
    </lineage>
</organism>
<comment type="subcellular location">
    <subcellularLocation>
        <location evidence="1">Cell projection</location>
        <location evidence="1">Cilium</location>
    </subcellularLocation>
    <subcellularLocation>
        <location evidence="2">Cytoplasm</location>
    </subcellularLocation>
</comment>
<sequence>MPCNDHTSRTRWFHAIKAMPCIFYIASLGCIESNSVEQNSALMISESDLDLGLCWEGSSEKRLLHIHNHSNDDVDIESLESSCICTSLSPRQVTIPTGQTTVVEADIQVPTSDSTSIDRPFSVQIVAKTTTSDSAPYQWTLSGRSRSLLEFEPENLEISESDAKVPKTGGSTVRITSLLPLRSIRALSTNTVDCSVSRHSSTSFKLDISPWDALDSRTDSVRKVGVICTLEDGSVVRLAEPLSVRCDSCCRLRTIPEEVLLGWVQLGTKVEREIEVIATHNEQISDVSLNCSDSSLSAALVTCDAMDRVRVSISQECDIGRHAVGLAIALRIGSDEDRSQIVIPIKYTGVKAVALQTR</sequence>
<evidence type="ECO:0000256" key="1">
    <source>
        <dbReference type="ARBA" id="ARBA00004138"/>
    </source>
</evidence>
<reference evidence="7 8" key="1">
    <citation type="submission" date="2019-02" db="EMBL/GenBank/DDBJ databases">
        <title>Deep-cultivation of Planctomycetes and their phenomic and genomic characterization uncovers novel biology.</title>
        <authorList>
            <person name="Wiegand S."/>
            <person name="Jogler M."/>
            <person name="Boedeker C."/>
            <person name="Pinto D."/>
            <person name="Vollmers J."/>
            <person name="Rivas-Marin E."/>
            <person name="Kohn T."/>
            <person name="Peeters S.H."/>
            <person name="Heuer A."/>
            <person name="Rast P."/>
            <person name="Oberbeckmann S."/>
            <person name="Bunk B."/>
            <person name="Jeske O."/>
            <person name="Meyerdierks A."/>
            <person name="Storesund J.E."/>
            <person name="Kallscheuer N."/>
            <person name="Luecker S."/>
            <person name="Lage O.M."/>
            <person name="Pohl T."/>
            <person name="Merkel B.J."/>
            <person name="Hornburger P."/>
            <person name="Mueller R.-W."/>
            <person name="Bruemmer F."/>
            <person name="Labrenz M."/>
            <person name="Spormann A.M."/>
            <person name="Op Den Camp H."/>
            <person name="Overmann J."/>
            <person name="Amann R."/>
            <person name="Jetten M.S.M."/>
            <person name="Mascher T."/>
            <person name="Medema M.H."/>
            <person name="Devos D.P."/>
            <person name="Kaster A.-K."/>
            <person name="Ovreas L."/>
            <person name="Rohde M."/>
            <person name="Galperin M.Y."/>
            <person name="Jogler C."/>
        </authorList>
    </citation>
    <scope>NUCLEOTIDE SEQUENCE [LARGE SCALE GENOMIC DNA]</scope>
    <source>
        <strain evidence="7 8">Pla108</strain>
    </source>
</reference>
<evidence type="ECO:0000256" key="2">
    <source>
        <dbReference type="ARBA" id="ARBA00004496"/>
    </source>
</evidence>
<feature type="domain" description="HYDIN/VesB/CFA65-like Ig-like" evidence="6">
    <location>
        <begin position="44"/>
        <end position="108"/>
    </location>
</feature>
<dbReference type="AlphaFoldDB" id="A0A5C6AK80"/>
<keyword evidence="8" id="KW-1185">Reference proteome</keyword>
<evidence type="ECO:0000256" key="5">
    <source>
        <dbReference type="ARBA" id="ARBA00023273"/>
    </source>
</evidence>
<dbReference type="InterPro" id="IPR013783">
    <property type="entry name" value="Ig-like_fold"/>
</dbReference>
<protein>
    <recommendedName>
        <fullName evidence="6">HYDIN/VesB/CFA65-like Ig-like domain-containing protein</fullName>
    </recommendedName>
</protein>
<proteinExistence type="predicted"/>
<accession>A0A5C6AK80</accession>
<evidence type="ECO:0000313" key="8">
    <source>
        <dbReference type="Proteomes" id="UP000317421"/>
    </source>
</evidence>
<keyword evidence="3" id="KW-0963">Cytoplasm</keyword>
<dbReference type="Proteomes" id="UP000317421">
    <property type="component" value="Unassembled WGS sequence"/>
</dbReference>